<accession>A7N5Y1</accession>
<dbReference type="AlphaFoldDB" id="A7N5Y1"/>
<organism evidence="1 2">
    <name type="scientific">Vibrio campbellii (strain ATCC BAA-1116)</name>
    <dbReference type="NCBI Taxonomy" id="2902295"/>
    <lineage>
        <taxon>Bacteria</taxon>
        <taxon>Pseudomonadati</taxon>
        <taxon>Pseudomonadota</taxon>
        <taxon>Gammaproteobacteria</taxon>
        <taxon>Vibrionales</taxon>
        <taxon>Vibrionaceae</taxon>
        <taxon>Vibrio</taxon>
    </lineage>
</organism>
<dbReference type="KEGG" id="vha:VIBHAR_06988"/>
<dbReference type="Proteomes" id="UP000008152">
    <property type="component" value="Chromosome II"/>
</dbReference>
<proteinExistence type="predicted"/>
<evidence type="ECO:0000313" key="2">
    <source>
        <dbReference type="Proteomes" id="UP000008152"/>
    </source>
</evidence>
<gene>
    <name evidence="1" type="ordered locus">VIBHAR_06988</name>
</gene>
<sequence length="36" mass="4232">MNCSALNILSLVEACDIKLQKENLNRFDFEKNHNEH</sequence>
<dbReference type="EMBL" id="CP000790">
    <property type="protein sequence ID" value="ABU74862.1"/>
    <property type="molecule type" value="Genomic_DNA"/>
</dbReference>
<evidence type="ECO:0000313" key="1">
    <source>
        <dbReference type="EMBL" id="ABU74862.1"/>
    </source>
</evidence>
<protein>
    <submittedName>
        <fullName evidence="1">Uncharacterized protein</fullName>
    </submittedName>
</protein>
<reference evidence="1 2" key="1">
    <citation type="submission" date="2007-08" db="EMBL/GenBank/DDBJ databases">
        <authorList>
            <consortium name="The Vibrio harveyi Genome Sequencing Project"/>
            <person name="Bassler B."/>
            <person name="Clifton S.W."/>
            <person name="Fulton L."/>
            <person name="Delehaunty K."/>
            <person name="Fronick C."/>
            <person name="Harrison M."/>
            <person name="Markivic C."/>
            <person name="Fulton R."/>
            <person name="Tin-Wollam A.-M."/>
            <person name="Shah N."/>
            <person name="Pepin K."/>
            <person name="Nash W."/>
            <person name="Thiruvilangam P."/>
            <person name="Bhonagiri V."/>
            <person name="Waters C."/>
            <person name="Tu K.C."/>
            <person name="Irgon J."/>
            <person name="Wilson R.K."/>
        </authorList>
    </citation>
    <scope>NUCLEOTIDE SEQUENCE [LARGE SCALE GENOMIC DNA]</scope>
    <source>
        <strain evidence="2">ATCC BAA-1116 / BB120</strain>
    </source>
</reference>
<name>A7N5Y1_VIBC1</name>